<organism evidence="1 2">
    <name type="scientific">Glonium stellatum</name>
    <dbReference type="NCBI Taxonomy" id="574774"/>
    <lineage>
        <taxon>Eukaryota</taxon>
        <taxon>Fungi</taxon>
        <taxon>Dikarya</taxon>
        <taxon>Ascomycota</taxon>
        <taxon>Pezizomycotina</taxon>
        <taxon>Dothideomycetes</taxon>
        <taxon>Pleosporomycetidae</taxon>
        <taxon>Gloniales</taxon>
        <taxon>Gloniaceae</taxon>
        <taxon>Glonium</taxon>
    </lineage>
</organism>
<accession>A0A8E2F7I9</accession>
<protein>
    <submittedName>
        <fullName evidence="1">Uncharacterized protein</fullName>
    </submittedName>
</protein>
<dbReference type="EMBL" id="KV748945">
    <property type="protein sequence ID" value="OCL12001.1"/>
    <property type="molecule type" value="Genomic_DNA"/>
</dbReference>
<reference evidence="1 2" key="1">
    <citation type="journal article" date="2016" name="Nat. Commun.">
        <title>Ectomycorrhizal ecology is imprinted in the genome of the dominant symbiotic fungus Cenococcum geophilum.</title>
        <authorList>
            <consortium name="DOE Joint Genome Institute"/>
            <person name="Peter M."/>
            <person name="Kohler A."/>
            <person name="Ohm R.A."/>
            <person name="Kuo A."/>
            <person name="Krutzmann J."/>
            <person name="Morin E."/>
            <person name="Arend M."/>
            <person name="Barry K.W."/>
            <person name="Binder M."/>
            <person name="Choi C."/>
            <person name="Clum A."/>
            <person name="Copeland A."/>
            <person name="Grisel N."/>
            <person name="Haridas S."/>
            <person name="Kipfer T."/>
            <person name="LaButti K."/>
            <person name="Lindquist E."/>
            <person name="Lipzen A."/>
            <person name="Maire R."/>
            <person name="Meier B."/>
            <person name="Mihaltcheva S."/>
            <person name="Molinier V."/>
            <person name="Murat C."/>
            <person name="Poggeler S."/>
            <person name="Quandt C.A."/>
            <person name="Sperisen C."/>
            <person name="Tritt A."/>
            <person name="Tisserant E."/>
            <person name="Crous P.W."/>
            <person name="Henrissat B."/>
            <person name="Nehls U."/>
            <person name="Egli S."/>
            <person name="Spatafora J.W."/>
            <person name="Grigoriev I.V."/>
            <person name="Martin F.M."/>
        </authorList>
    </citation>
    <scope>NUCLEOTIDE SEQUENCE [LARGE SCALE GENOMIC DNA]</scope>
    <source>
        <strain evidence="1 2">CBS 207.34</strain>
    </source>
</reference>
<evidence type="ECO:0000313" key="1">
    <source>
        <dbReference type="EMBL" id="OCL12001.1"/>
    </source>
</evidence>
<dbReference type="InterPro" id="IPR038883">
    <property type="entry name" value="AN11006-like"/>
</dbReference>
<dbReference type="Proteomes" id="UP000250140">
    <property type="component" value="Unassembled WGS sequence"/>
</dbReference>
<proteinExistence type="predicted"/>
<evidence type="ECO:0000313" key="2">
    <source>
        <dbReference type="Proteomes" id="UP000250140"/>
    </source>
</evidence>
<gene>
    <name evidence="1" type="ORF">AOQ84DRAFT_373468</name>
</gene>
<dbReference type="OrthoDB" id="62952at2759"/>
<dbReference type="PANTHER" id="PTHR42085:SF1">
    <property type="entry name" value="F-BOX DOMAIN-CONTAINING PROTEIN"/>
    <property type="match status" value="1"/>
</dbReference>
<keyword evidence="2" id="KW-1185">Reference proteome</keyword>
<name>A0A8E2F7I9_9PEZI</name>
<sequence length="251" mass="29212">MRVVHETTPFPFLELPAELRDLVYNHLIQDPSYPPSKSPPRVLSSFGWLLPQHQAPSDSNWIMLANRQVYSEYMDILCKKSAFTLTVDQINQKEHDLWPIRQETLRSIRKCDLRIITTSSMLGAVNPHLMPHNWPIRDKICDSLQGMEKIEDLNLHVRAIGDPLWNPLWIWYHASQAFKDAGKLRFRSITFSLDSWSPGENHLARNNEGRWEWRCSADHFVATDPGQWQATNIREFCSMLYGECQACRGPK</sequence>
<dbReference type="PANTHER" id="PTHR42085">
    <property type="entry name" value="F-BOX DOMAIN-CONTAINING PROTEIN"/>
    <property type="match status" value="1"/>
</dbReference>
<dbReference type="AlphaFoldDB" id="A0A8E2F7I9"/>